<proteinExistence type="predicted"/>
<keyword evidence="4" id="KW-1185">Reference proteome</keyword>
<protein>
    <submittedName>
        <fullName evidence="3">HdeD family acid-resistance protein</fullName>
    </submittedName>
</protein>
<evidence type="ECO:0000313" key="3">
    <source>
        <dbReference type="EMBL" id="MTH28354.1"/>
    </source>
</evidence>
<dbReference type="InterPro" id="IPR052712">
    <property type="entry name" value="Acid_resist_chaperone_HdeD"/>
</dbReference>
<sequence length="214" mass="24294">MEHLSILRRIRSSIKHWYIPVLLGVFFVVSGIYIFSTPLTSYVALTSLFSILFLFSGVSELVFAIANRKELDNWGWLLFAGVIDTLLGIVLITSPLFSMSVLPIYIGITLMFKSFRGMTLAFELKDYGVKNWLGIFLLSLLGLIFSFMMVANLSFGAFTIVYWTAFTFIFIGISSMVYGFQLKGLKKNAKKISAELAKRYEDIQEEVKRALNQD</sequence>
<accession>A0A7K1GJE2</accession>
<evidence type="ECO:0000256" key="2">
    <source>
        <dbReference type="SAM" id="Phobius"/>
    </source>
</evidence>
<feature type="transmembrane region" description="Helical" evidence="2">
    <location>
        <begin position="160"/>
        <end position="180"/>
    </location>
</feature>
<reference evidence="3 4" key="1">
    <citation type="journal article" date="2006" name="Int. J. Syst. Evol. Microbiol.">
        <title>Myroides pelagicus sp. nov., isolated from seawater in Thailand.</title>
        <authorList>
            <person name="Yoon J."/>
            <person name="Maneerat S."/>
            <person name="Kawai F."/>
            <person name="Yokota A."/>
        </authorList>
    </citation>
    <scope>NUCLEOTIDE SEQUENCE [LARGE SCALE GENOMIC DNA]</scope>
    <source>
        <strain evidence="3 4">SM1T</strain>
    </source>
</reference>
<dbReference type="Proteomes" id="UP000488936">
    <property type="component" value="Unassembled WGS sequence"/>
</dbReference>
<feature type="coiled-coil region" evidence="1">
    <location>
        <begin position="186"/>
        <end position="213"/>
    </location>
</feature>
<dbReference type="PANTHER" id="PTHR34989">
    <property type="entry name" value="PROTEIN HDED"/>
    <property type="match status" value="1"/>
</dbReference>
<feature type="transmembrane region" description="Helical" evidence="2">
    <location>
        <begin position="134"/>
        <end position="154"/>
    </location>
</feature>
<comment type="caution">
    <text evidence="3">The sequence shown here is derived from an EMBL/GenBank/DDBJ whole genome shotgun (WGS) entry which is preliminary data.</text>
</comment>
<keyword evidence="2" id="KW-0472">Membrane</keyword>
<dbReference type="PANTHER" id="PTHR34989:SF1">
    <property type="entry name" value="PROTEIN HDED"/>
    <property type="match status" value="1"/>
</dbReference>
<organism evidence="3 4">
    <name type="scientific">Myroides pelagicus</name>
    <dbReference type="NCBI Taxonomy" id="270914"/>
    <lineage>
        <taxon>Bacteria</taxon>
        <taxon>Pseudomonadati</taxon>
        <taxon>Bacteroidota</taxon>
        <taxon>Flavobacteriia</taxon>
        <taxon>Flavobacteriales</taxon>
        <taxon>Flavobacteriaceae</taxon>
        <taxon>Myroides</taxon>
    </lineage>
</organism>
<feature type="transmembrane region" description="Helical" evidence="2">
    <location>
        <begin position="103"/>
        <end position="122"/>
    </location>
</feature>
<evidence type="ECO:0000313" key="4">
    <source>
        <dbReference type="Proteomes" id="UP000488936"/>
    </source>
</evidence>
<feature type="transmembrane region" description="Helical" evidence="2">
    <location>
        <begin position="76"/>
        <end position="97"/>
    </location>
</feature>
<keyword evidence="2" id="KW-1133">Transmembrane helix</keyword>
<dbReference type="GO" id="GO:0005886">
    <property type="term" value="C:plasma membrane"/>
    <property type="evidence" value="ECO:0007669"/>
    <property type="project" value="TreeGrafter"/>
</dbReference>
<dbReference type="RefSeq" id="WP_155034345.1">
    <property type="nucleotide sequence ID" value="NZ_JAYMMG010000007.1"/>
</dbReference>
<keyword evidence="1" id="KW-0175">Coiled coil</keyword>
<evidence type="ECO:0000256" key="1">
    <source>
        <dbReference type="SAM" id="Coils"/>
    </source>
</evidence>
<dbReference type="AlphaFoldDB" id="A0A7K1GJE2"/>
<name>A0A7K1GJE2_9FLAO</name>
<dbReference type="EMBL" id="WMJY01000001">
    <property type="protein sequence ID" value="MTH28354.1"/>
    <property type="molecule type" value="Genomic_DNA"/>
</dbReference>
<feature type="transmembrane region" description="Helical" evidence="2">
    <location>
        <begin position="17"/>
        <end position="36"/>
    </location>
</feature>
<keyword evidence="2" id="KW-0812">Transmembrane</keyword>
<feature type="transmembrane region" description="Helical" evidence="2">
    <location>
        <begin position="42"/>
        <end position="64"/>
    </location>
</feature>
<gene>
    <name evidence="3" type="ORF">GJV77_00235</name>
</gene>
<dbReference type="OrthoDB" id="7059775at2"/>
<dbReference type="InterPro" id="IPR005325">
    <property type="entry name" value="DUF308_memb"/>
</dbReference>
<dbReference type="Pfam" id="PF03729">
    <property type="entry name" value="DUF308"/>
    <property type="match status" value="2"/>
</dbReference>